<evidence type="ECO:0000256" key="9">
    <source>
        <dbReference type="SAM" id="MobiDB-lite"/>
    </source>
</evidence>
<keyword evidence="3" id="KW-0808">Transferase</keyword>
<dbReference type="GO" id="GO:0004674">
    <property type="term" value="F:protein serine/threonine kinase activity"/>
    <property type="evidence" value="ECO:0007669"/>
    <property type="project" value="UniProtKB-KW"/>
</dbReference>
<dbReference type="InParanoid" id="Q2H1X0"/>
<feature type="domain" description="Protein kinase" evidence="10">
    <location>
        <begin position="263"/>
        <end position="603"/>
    </location>
</feature>
<dbReference type="InterPro" id="IPR011009">
    <property type="entry name" value="Kinase-like_dom_sf"/>
</dbReference>
<dbReference type="RefSeq" id="XP_001223440.1">
    <property type="nucleotide sequence ID" value="XM_001223439.1"/>
</dbReference>
<dbReference type="Gene3D" id="1.10.510.10">
    <property type="entry name" value="Transferase(Phosphotransferase) domain 1"/>
    <property type="match status" value="1"/>
</dbReference>
<feature type="compositionally biased region" description="Polar residues" evidence="9">
    <location>
        <begin position="614"/>
        <end position="630"/>
    </location>
</feature>
<dbReference type="CDD" id="cd00180">
    <property type="entry name" value="PKc"/>
    <property type="match status" value="1"/>
</dbReference>
<dbReference type="PROSITE" id="PS50011">
    <property type="entry name" value="PROTEIN_KINASE_DOM"/>
    <property type="match status" value="1"/>
</dbReference>
<evidence type="ECO:0000256" key="2">
    <source>
        <dbReference type="ARBA" id="ARBA00022527"/>
    </source>
</evidence>
<keyword evidence="2" id="KW-0723">Serine/threonine-protein kinase</keyword>
<accession>Q2H1X0</accession>
<dbReference type="GeneID" id="4392101"/>
<keyword evidence="4" id="KW-0547">Nucleotide-binding</keyword>
<reference evidence="12" key="1">
    <citation type="journal article" date="2015" name="Genome Announc.">
        <title>Draft genome sequence of the cellulolytic fungus Chaetomium globosum.</title>
        <authorList>
            <person name="Cuomo C.A."/>
            <person name="Untereiner W.A."/>
            <person name="Ma L.-J."/>
            <person name="Grabherr M."/>
            <person name="Birren B.W."/>
        </authorList>
    </citation>
    <scope>NUCLEOTIDE SEQUENCE [LARGE SCALE GENOMIC DNA]</scope>
    <source>
        <strain evidence="12">ATCC 6205 / CBS 148.51 / DSM 1962 / NBRC 6347 / NRRL 1970</strain>
    </source>
</reference>
<dbReference type="SMART" id="SM00220">
    <property type="entry name" value="S_TKc"/>
    <property type="match status" value="1"/>
</dbReference>
<evidence type="ECO:0000313" key="12">
    <source>
        <dbReference type="Proteomes" id="UP000001056"/>
    </source>
</evidence>
<feature type="compositionally biased region" description="Basic and acidic residues" evidence="9">
    <location>
        <begin position="707"/>
        <end position="779"/>
    </location>
</feature>
<evidence type="ECO:0000256" key="1">
    <source>
        <dbReference type="ARBA" id="ARBA00012513"/>
    </source>
</evidence>
<dbReference type="PANTHER" id="PTHR43671:SF98">
    <property type="entry name" value="SERINE_THREONINE-PROTEIN KINASE NEK11"/>
    <property type="match status" value="1"/>
</dbReference>
<dbReference type="InterPro" id="IPR000719">
    <property type="entry name" value="Prot_kinase_dom"/>
</dbReference>
<dbReference type="Proteomes" id="UP000001056">
    <property type="component" value="Unassembled WGS sequence"/>
</dbReference>
<sequence length="986" mass="110195">MAETMALGIPTPTPSPNQLQTTTPLGVNGFVIDDAKRVEIITDRGEAAHRSRPGYAHRQDIRTDKLGTTDSINITNLADQLYEDRAVFGPGREIWFIPRASFDAILTPEVIVQVVNQLACYQNMNPDERIQVASDIYYGKDPSSGVPRPPCRKLLATLIGARADGTSLETVEEIKTHMDEGMNDDCLPLFFDGDNQLKCRLHGQNHPFINRPKRGRGQWKESFVRWSRALTAPYVLWDEAPESRHRHYVMLDGGPLPMAPVWEESVPHVHHGGFGDVLKVKIQIGDRNFQGPRGEDSFFALKKLKENGDAARVEFDLEVRSLIFTENRTNNVPGPNDTETKKHVIQLLASFEVYDSNLKHPTYYLLFPWADGNLEEFWRRHDKKYSPRDQGQISWTIDQFYHLAKALQCLHNDRQVNLSQRTDSNRYGRHGDIKPGNFLFFRDSDGVGVNLVLADFGLGRLHSKASKSKQSPNVPKTATYAAPEYDIDGGRLSPRSDIFSLGCVLLEHMVWFFHGHSAVEAFTDERMAVDHYGFESDTFWKASDPDGKSAEIKDTVSKRLAALKKRDDCVEAIGEILEVIEKKMLQARPADRCTSLNLVLNWTRSDATGRAETRTTPPGRSLSRKSTLNVLQPDGIIYAEPPSRLDGASASPDSPSGDLPKPAEPVIGPLVRSKPLAREEPLERSDLPELSEPSERRELPESSNPPKKSESLERNDPPERSEPPEKREPPESSEPQKRNDPAKRSDLVDPSKPLERNDPQDRSESLEKSEPPERGKLPESSEPPNRNEPPGRGELPESSELQKKNEPPERSDIPESSEPLDKSELPDRTEPLESSKPLANSHPSTASDVGQTALAPNGFNSHQPRPRRRPERQSHPVTRPPRPEGPMKSSGSPGGLSKLGMVINMHGKDVAGRALRGPKARCTKQQWFDVSKSDSVGRVARNTPTKPRRPEPAGSVLIQYFEHDSSGRTLVKDSQPAPRKEGVVIE</sequence>
<dbReference type="EC" id="2.7.11.1" evidence="1"/>
<dbReference type="HOGENOM" id="CLU_302470_0_0_1"/>
<evidence type="ECO:0000259" key="10">
    <source>
        <dbReference type="PROSITE" id="PS50011"/>
    </source>
</evidence>
<proteinExistence type="predicted"/>
<comment type="catalytic activity">
    <reaction evidence="8">
        <text>L-seryl-[protein] + ATP = O-phospho-L-seryl-[protein] + ADP + H(+)</text>
        <dbReference type="Rhea" id="RHEA:17989"/>
        <dbReference type="Rhea" id="RHEA-COMP:9863"/>
        <dbReference type="Rhea" id="RHEA-COMP:11604"/>
        <dbReference type="ChEBI" id="CHEBI:15378"/>
        <dbReference type="ChEBI" id="CHEBI:29999"/>
        <dbReference type="ChEBI" id="CHEBI:30616"/>
        <dbReference type="ChEBI" id="CHEBI:83421"/>
        <dbReference type="ChEBI" id="CHEBI:456216"/>
        <dbReference type="EC" id="2.7.11.1"/>
    </reaction>
</comment>
<evidence type="ECO:0000256" key="4">
    <source>
        <dbReference type="ARBA" id="ARBA00022741"/>
    </source>
</evidence>
<dbReference type="GO" id="GO:0005524">
    <property type="term" value="F:ATP binding"/>
    <property type="evidence" value="ECO:0007669"/>
    <property type="project" value="UniProtKB-KW"/>
</dbReference>
<dbReference type="InterPro" id="IPR050660">
    <property type="entry name" value="NEK_Ser/Thr_kinase"/>
</dbReference>
<name>Q2H1X0_CHAGB</name>
<dbReference type="SUPFAM" id="SSF56112">
    <property type="entry name" value="Protein kinase-like (PK-like)"/>
    <property type="match status" value="1"/>
</dbReference>
<feature type="region of interest" description="Disordered" evidence="9">
    <location>
        <begin position="932"/>
        <end position="954"/>
    </location>
</feature>
<feature type="region of interest" description="Disordered" evidence="9">
    <location>
        <begin position="608"/>
        <end position="902"/>
    </location>
</feature>
<feature type="compositionally biased region" description="Basic and acidic residues" evidence="9">
    <location>
        <begin position="676"/>
        <end position="700"/>
    </location>
</feature>
<feature type="compositionally biased region" description="Basic and acidic residues" evidence="9">
    <location>
        <begin position="789"/>
        <end position="833"/>
    </location>
</feature>
<evidence type="ECO:0000313" key="11">
    <source>
        <dbReference type="EMBL" id="EAQ87607.1"/>
    </source>
</evidence>
<evidence type="ECO:0000256" key="3">
    <source>
        <dbReference type="ARBA" id="ARBA00022679"/>
    </source>
</evidence>
<dbReference type="OrthoDB" id="20872at2759"/>
<dbReference type="VEuPathDB" id="FungiDB:CHGG_04226"/>
<dbReference type="eggNOG" id="ENOG502R225">
    <property type="taxonomic scope" value="Eukaryota"/>
</dbReference>
<dbReference type="STRING" id="306901.Q2H1X0"/>
<evidence type="ECO:0000256" key="5">
    <source>
        <dbReference type="ARBA" id="ARBA00022777"/>
    </source>
</evidence>
<keyword evidence="6" id="KW-0067">ATP-binding</keyword>
<feature type="region of interest" description="Disordered" evidence="9">
    <location>
        <begin position="1"/>
        <end position="24"/>
    </location>
</feature>
<dbReference type="AlphaFoldDB" id="Q2H1X0"/>
<dbReference type="Pfam" id="PF00069">
    <property type="entry name" value="Pkinase"/>
    <property type="match status" value="1"/>
</dbReference>
<dbReference type="PANTHER" id="PTHR43671">
    <property type="entry name" value="SERINE/THREONINE-PROTEIN KINASE NEK"/>
    <property type="match status" value="1"/>
</dbReference>
<comment type="catalytic activity">
    <reaction evidence="7">
        <text>L-threonyl-[protein] + ATP = O-phospho-L-threonyl-[protein] + ADP + H(+)</text>
        <dbReference type="Rhea" id="RHEA:46608"/>
        <dbReference type="Rhea" id="RHEA-COMP:11060"/>
        <dbReference type="Rhea" id="RHEA-COMP:11605"/>
        <dbReference type="ChEBI" id="CHEBI:15378"/>
        <dbReference type="ChEBI" id="CHEBI:30013"/>
        <dbReference type="ChEBI" id="CHEBI:30616"/>
        <dbReference type="ChEBI" id="CHEBI:61977"/>
        <dbReference type="ChEBI" id="CHEBI:456216"/>
        <dbReference type="EC" id="2.7.11.1"/>
    </reaction>
</comment>
<evidence type="ECO:0000256" key="7">
    <source>
        <dbReference type="ARBA" id="ARBA00047899"/>
    </source>
</evidence>
<evidence type="ECO:0000256" key="6">
    <source>
        <dbReference type="ARBA" id="ARBA00022840"/>
    </source>
</evidence>
<feature type="compositionally biased region" description="Polar residues" evidence="9">
    <location>
        <begin position="837"/>
        <end position="850"/>
    </location>
</feature>
<keyword evidence="12" id="KW-1185">Reference proteome</keyword>
<gene>
    <name evidence="11" type="ORF">CHGG_04226</name>
</gene>
<protein>
    <recommendedName>
        <fullName evidence="1">non-specific serine/threonine protein kinase</fullName>
        <ecNumber evidence="1">2.7.11.1</ecNumber>
    </recommendedName>
</protein>
<feature type="region of interest" description="Disordered" evidence="9">
    <location>
        <begin position="967"/>
        <end position="986"/>
    </location>
</feature>
<evidence type="ECO:0000256" key="8">
    <source>
        <dbReference type="ARBA" id="ARBA00048679"/>
    </source>
</evidence>
<keyword evidence="5" id="KW-0418">Kinase</keyword>
<dbReference type="EMBL" id="CH408032">
    <property type="protein sequence ID" value="EAQ87607.1"/>
    <property type="molecule type" value="Genomic_DNA"/>
</dbReference>
<feature type="compositionally biased region" description="Low complexity" evidence="9">
    <location>
        <begin position="886"/>
        <end position="901"/>
    </location>
</feature>
<organism evidence="11 12">
    <name type="scientific">Chaetomium globosum (strain ATCC 6205 / CBS 148.51 / DSM 1962 / NBRC 6347 / NRRL 1970)</name>
    <name type="common">Soil fungus</name>
    <dbReference type="NCBI Taxonomy" id="306901"/>
    <lineage>
        <taxon>Eukaryota</taxon>
        <taxon>Fungi</taxon>
        <taxon>Dikarya</taxon>
        <taxon>Ascomycota</taxon>
        <taxon>Pezizomycotina</taxon>
        <taxon>Sordariomycetes</taxon>
        <taxon>Sordariomycetidae</taxon>
        <taxon>Sordariales</taxon>
        <taxon>Chaetomiaceae</taxon>
        <taxon>Chaetomium</taxon>
    </lineage>
</organism>